<name>A0ABR2PKK3_9ROSI</name>
<dbReference type="EMBL" id="JBBPBN010000057">
    <property type="protein sequence ID" value="KAK8988944.1"/>
    <property type="molecule type" value="Genomic_DNA"/>
</dbReference>
<evidence type="ECO:0008006" key="3">
    <source>
        <dbReference type="Google" id="ProtNLM"/>
    </source>
</evidence>
<dbReference type="Proteomes" id="UP001396334">
    <property type="component" value="Unassembled WGS sequence"/>
</dbReference>
<reference evidence="1 2" key="1">
    <citation type="journal article" date="2024" name="G3 (Bethesda)">
        <title>Genome assembly of Hibiscus sabdariffa L. provides insights into metabolisms of medicinal natural products.</title>
        <authorList>
            <person name="Kim T."/>
        </authorList>
    </citation>
    <scope>NUCLEOTIDE SEQUENCE [LARGE SCALE GENOMIC DNA]</scope>
    <source>
        <strain evidence="1">TK-2024</strain>
        <tissue evidence="1">Old leaves</tissue>
    </source>
</reference>
<sequence>MALLKALGKLFVGISEDLIGEKLREKRRGINIIGDRLRLEGITQLQPVPTDATASDKVCVGNARKLLRVSQIEKLKAKLREIPQKSISYHEFVRICLEGCGDEANGLELAKVLDHAGNAVVFLRPEHEK</sequence>
<dbReference type="InterPro" id="IPR039055">
    <property type="entry name" value="MCU_fam"/>
</dbReference>
<evidence type="ECO:0000313" key="2">
    <source>
        <dbReference type="Proteomes" id="UP001396334"/>
    </source>
</evidence>
<organism evidence="1 2">
    <name type="scientific">Hibiscus sabdariffa</name>
    <name type="common">roselle</name>
    <dbReference type="NCBI Taxonomy" id="183260"/>
    <lineage>
        <taxon>Eukaryota</taxon>
        <taxon>Viridiplantae</taxon>
        <taxon>Streptophyta</taxon>
        <taxon>Embryophyta</taxon>
        <taxon>Tracheophyta</taxon>
        <taxon>Spermatophyta</taxon>
        <taxon>Magnoliopsida</taxon>
        <taxon>eudicotyledons</taxon>
        <taxon>Gunneridae</taxon>
        <taxon>Pentapetalae</taxon>
        <taxon>rosids</taxon>
        <taxon>malvids</taxon>
        <taxon>Malvales</taxon>
        <taxon>Malvaceae</taxon>
        <taxon>Malvoideae</taxon>
        <taxon>Hibiscus</taxon>
    </lineage>
</organism>
<evidence type="ECO:0000313" key="1">
    <source>
        <dbReference type="EMBL" id="KAK8988944.1"/>
    </source>
</evidence>
<protein>
    <recommendedName>
        <fullName evidence="3">Calcium uniporter protein</fullName>
    </recommendedName>
</protein>
<dbReference type="PANTHER" id="PTHR13462">
    <property type="entry name" value="CALCIUM UNIPORTER PROTEIN, MITOCHONDRIAL"/>
    <property type="match status" value="1"/>
</dbReference>
<comment type="caution">
    <text evidence="1">The sequence shown here is derived from an EMBL/GenBank/DDBJ whole genome shotgun (WGS) entry which is preliminary data.</text>
</comment>
<dbReference type="PANTHER" id="PTHR13462:SF17">
    <property type="entry name" value="CALCIUM UNIPORTER PROTEIN 4, MITOCHONDRIAL"/>
    <property type="match status" value="1"/>
</dbReference>
<proteinExistence type="predicted"/>
<accession>A0ABR2PKK3</accession>
<gene>
    <name evidence="1" type="ORF">V6N11_030315</name>
</gene>
<keyword evidence="2" id="KW-1185">Reference proteome</keyword>